<dbReference type="OrthoDB" id="9914227at2"/>
<evidence type="ECO:0000313" key="2">
    <source>
        <dbReference type="EMBL" id="TWX69641.1"/>
    </source>
</evidence>
<gene>
    <name evidence="2" type="ORF">ESZ36_06720</name>
</gene>
<reference evidence="2 3" key="1">
    <citation type="submission" date="2019-07" db="EMBL/GenBank/DDBJ databases">
        <title>Genomes of sea-ice associated Colwellia species.</title>
        <authorList>
            <person name="Bowman J.P."/>
        </authorList>
    </citation>
    <scope>NUCLEOTIDE SEQUENCE [LARGE SCALE GENOMIC DNA]</scope>
    <source>
        <strain evidence="2 3">ACAM 459</strain>
    </source>
</reference>
<protein>
    <submittedName>
        <fullName evidence="2">Uncharacterized protein</fullName>
    </submittedName>
</protein>
<name>A0A5C6QLB5_9GAMM</name>
<dbReference type="EMBL" id="VOLT01000003">
    <property type="protein sequence ID" value="TWX69641.1"/>
    <property type="molecule type" value="Genomic_DNA"/>
</dbReference>
<evidence type="ECO:0000313" key="3">
    <source>
        <dbReference type="Proteomes" id="UP000321822"/>
    </source>
</evidence>
<keyword evidence="1" id="KW-0732">Signal</keyword>
<accession>A0A5C6QLB5</accession>
<feature type="signal peptide" evidence="1">
    <location>
        <begin position="1"/>
        <end position="18"/>
    </location>
</feature>
<proteinExistence type="predicted"/>
<keyword evidence="3" id="KW-1185">Reference proteome</keyword>
<comment type="caution">
    <text evidence="2">The sequence shown here is derived from an EMBL/GenBank/DDBJ whole genome shotgun (WGS) entry which is preliminary data.</text>
</comment>
<organism evidence="2 3">
    <name type="scientific">Colwellia demingiae</name>
    <dbReference type="NCBI Taxonomy" id="89401"/>
    <lineage>
        <taxon>Bacteria</taxon>
        <taxon>Pseudomonadati</taxon>
        <taxon>Pseudomonadota</taxon>
        <taxon>Gammaproteobacteria</taxon>
        <taxon>Alteromonadales</taxon>
        <taxon>Colwelliaceae</taxon>
        <taxon>Colwellia</taxon>
    </lineage>
</organism>
<dbReference type="RefSeq" id="WP_146785390.1">
    <property type="nucleotide sequence ID" value="NZ_VOLT01000003.1"/>
</dbReference>
<dbReference type="AlphaFoldDB" id="A0A5C6QLB5"/>
<sequence>MYKLIFAIFIFCATNSHAESVYNIADEISSNTSSHLIFDALTEIEVDSELEFDLSIDNIDHNNRILQLTYLSQYSHNNNVLLLNNKFQYLRHRAPPFFII</sequence>
<feature type="chain" id="PRO_5023020014" evidence="1">
    <location>
        <begin position="19"/>
        <end position="100"/>
    </location>
</feature>
<dbReference type="Proteomes" id="UP000321822">
    <property type="component" value="Unassembled WGS sequence"/>
</dbReference>
<evidence type="ECO:0000256" key="1">
    <source>
        <dbReference type="SAM" id="SignalP"/>
    </source>
</evidence>